<feature type="domain" description="FAD-binding FR-type" evidence="1">
    <location>
        <begin position="10"/>
        <end position="139"/>
    </location>
</feature>
<evidence type="ECO:0000313" key="3">
    <source>
        <dbReference type="Proteomes" id="UP001499884"/>
    </source>
</evidence>
<keyword evidence="3" id="KW-1185">Reference proteome</keyword>
<dbReference type="InterPro" id="IPR007037">
    <property type="entry name" value="SIP_rossman_dom"/>
</dbReference>
<dbReference type="InterPro" id="IPR017927">
    <property type="entry name" value="FAD-bd_FR_type"/>
</dbReference>
<dbReference type="InterPro" id="IPR017938">
    <property type="entry name" value="Riboflavin_synthase-like_b-brl"/>
</dbReference>
<sequence>MATALAPSPYRFFDLTVERTRRVGPSTLRVTFTGADLAHFESLGLDQSLSLFLPRPGQQRPVLPREHGDGWWAAWREIDEDERAVMRSYTLRALRRGPDEIDVDFVLHGDLGPASRWAATAVPGQRVVVLGPRVADNAAVRFRLPRSADSVLVWADETALPAAEAILAALPAGIAADVWIDVPRTADRRPLQTAADARIAWQVAEDAPDAARGARALAAMRSAARRGTRPYAWLCGESTAVTSLRRMLVRERGMAKSDVTFVGYWRQGVTEEQTRAELLTKAASRT</sequence>
<organism evidence="2 3">
    <name type="scientific">Streptomyces tremellae</name>
    <dbReference type="NCBI Taxonomy" id="1124239"/>
    <lineage>
        <taxon>Bacteria</taxon>
        <taxon>Bacillati</taxon>
        <taxon>Actinomycetota</taxon>
        <taxon>Actinomycetes</taxon>
        <taxon>Kitasatosporales</taxon>
        <taxon>Streptomycetaceae</taxon>
        <taxon>Streptomyces</taxon>
    </lineage>
</organism>
<evidence type="ECO:0000313" key="2">
    <source>
        <dbReference type="EMBL" id="GAA3721878.1"/>
    </source>
</evidence>
<comment type="caution">
    <text evidence="2">The sequence shown here is derived from an EMBL/GenBank/DDBJ whole genome shotgun (WGS) entry which is preliminary data.</text>
</comment>
<gene>
    <name evidence="2" type="ORF">GCM10023082_19520</name>
</gene>
<proteinExistence type="predicted"/>
<dbReference type="EMBL" id="BAABEP010000009">
    <property type="protein sequence ID" value="GAA3721878.1"/>
    <property type="molecule type" value="Genomic_DNA"/>
</dbReference>
<dbReference type="RefSeq" id="WP_345643983.1">
    <property type="nucleotide sequence ID" value="NZ_BAABEP010000009.1"/>
</dbReference>
<dbReference type="PANTHER" id="PTHR30157:SF0">
    <property type="entry name" value="NADPH-DEPENDENT FERRIC-CHELATE REDUCTASE"/>
    <property type="match status" value="1"/>
</dbReference>
<dbReference type="SUPFAM" id="SSF63380">
    <property type="entry name" value="Riboflavin synthase domain-like"/>
    <property type="match status" value="1"/>
</dbReference>
<dbReference type="Proteomes" id="UP001499884">
    <property type="component" value="Unassembled WGS sequence"/>
</dbReference>
<dbReference type="InterPro" id="IPR039374">
    <property type="entry name" value="SIP_fam"/>
</dbReference>
<dbReference type="PROSITE" id="PS51384">
    <property type="entry name" value="FAD_FR"/>
    <property type="match status" value="1"/>
</dbReference>
<dbReference type="Pfam" id="PF04954">
    <property type="entry name" value="SIP"/>
    <property type="match status" value="1"/>
</dbReference>
<dbReference type="InterPro" id="IPR039261">
    <property type="entry name" value="FNR_nucleotide-bd"/>
</dbReference>
<accession>A0ABP7EPX0</accession>
<reference evidence="3" key="1">
    <citation type="journal article" date="2019" name="Int. J. Syst. Evol. Microbiol.">
        <title>The Global Catalogue of Microorganisms (GCM) 10K type strain sequencing project: providing services to taxonomists for standard genome sequencing and annotation.</title>
        <authorList>
            <consortium name="The Broad Institute Genomics Platform"/>
            <consortium name="The Broad Institute Genome Sequencing Center for Infectious Disease"/>
            <person name="Wu L."/>
            <person name="Ma J."/>
        </authorList>
    </citation>
    <scope>NUCLEOTIDE SEQUENCE [LARGE SCALE GENOMIC DNA]</scope>
    <source>
        <strain evidence="3">JCM 30846</strain>
    </source>
</reference>
<protein>
    <submittedName>
        <fullName evidence="2">Siderophore-interacting protein</fullName>
    </submittedName>
</protein>
<dbReference type="Gene3D" id="3.40.50.80">
    <property type="entry name" value="Nucleotide-binding domain of ferredoxin-NADP reductase (FNR) module"/>
    <property type="match status" value="1"/>
</dbReference>
<evidence type="ECO:0000259" key="1">
    <source>
        <dbReference type="PROSITE" id="PS51384"/>
    </source>
</evidence>
<dbReference type="CDD" id="cd06193">
    <property type="entry name" value="siderophore_interacting"/>
    <property type="match status" value="1"/>
</dbReference>
<name>A0ABP7EPX0_9ACTN</name>
<dbReference type="Gene3D" id="2.40.30.10">
    <property type="entry name" value="Translation factors"/>
    <property type="match status" value="1"/>
</dbReference>
<dbReference type="Pfam" id="PF08021">
    <property type="entry name" value="FAD_binding_9"/>
    <property type="match status" value="1"/>
</dbReference>
<dbReference type="InterPro" id="IPR013113">
    <property type="entry name" value="SIP_FAD-bd"/>
</dbReference>
<dbReference type="PANTHER" id="PTHR30157">
    <property type="entry name" value="FERRIC REDUCTASE, NADPH-DEPENDENT"/>
    <property type="match status" value="1"/>
</dbReference>